<dbReference type="SMART" id="SM00479">
    <property type="entry name" value="EXOIII"/>
    <property type="match status" value="1"/>
</dbReference>
<dbReference type="InterPro" id="IPR036397">
    <property type="entry name" value="RNaseH_sf"/>
</dbReference>
<dbReference type="FunFam" id="3.30.420.10:FF:000045">
    <property type="entry name" value="3'-5' exonuclease DinG"/>
    <property type="match status" value="1"/>
</dbReference>
<dbReference type="GO" id="GO:0003887">
    <property type="term" value="F:DNA-directed DNA polymerase activity"/>
    <property type="evidence" value="ECO:0007669"/>
    <property type="project" value="InterPro"/>
</dbReference>
<evidence type="ECO:0000313" key="6">
    <source>
        <dbReference type="Proteomes" id="UP000281498"/>
    </source>
</evidence>
<dbReference type="GO" id="GO:0008408">
    <property type="term" value="F:3'-5' exonuclease activity"/>
    <property type="evidence" value="ECO:0007669"/>
    <property type="project" value="TreeGrafter"/>
</dbReference>
<dbReference type="Gene3D" id="3.30.420.10">
    <property type="entry name" value="Ribonuclease H-like superfamily/Ribonuclease H"/>
    <property type="match status" value="1"/>
</dbReference>
<dbReference type="GO" id="GO:0045004">
    <property type="term" value="P:DNA replication proofreading"/>
    <property type="evidence" value="ECO:0007669"/>
    <property type="project" value="TreeGrafter"/>
</dbReference>
<dbReference type="Proteomes" id="UP000281498">
    <property type="component" value="Unassembled WGS sequence"/>
</dbReference>
<dbReference type="GO" id="GO:0003677">
    <property type="term" value="F:DNA binding"/>
    <property type="evidence" value="ECO:0007669"/>
    <property type="project" value="InterPro"/>
</dbReference>
<accession>A0A3A9KFG0</accession>
<dbReference type="PANTHER" id="PTHR30231:SF41">
    <property type="entry name" value="DNA POLYMERASE III SUBUNIT EPSILON"/>
    <property type="match status" value="1"/>
</dbReference>
<keyword evidence="6" id="KW-1185">Reference proteome</keyword>
<dbReference type="PANTHER" id="PTHR30231">
    <property type="entry name" value="DNA POLYMERASE III SUBUNIT EPSILON"/>
    <property type="match status" value="1"/>
</dbReference>
<protein>
    <submittedName>
        <fullName evidence="5">DNA polymerase III subunit epsilon</fullName>
    </submittedName>
</protein>
<evidence type="ECO:0000259" key="4">
    <source>
        <dbReference type="SMART" id="SM00479"/>
    </source>
</evidence>
<keyword evidence="1" id="KW-0540">Nuclease</keyword>
<dbReference type="NCBIfam" id="NF005836">
    <property type="entry name" value="PRK07740.1"/>
    <property type="match status" value="1"/>
</dbReference>
<evidence type="ECO:0000256" key="1">
    <source>
        <dbReference type="ARBA" id="ARBA00022722"/>
    </source>
</evidence>
<evidence type="ECO:0000256" key="3">
    <source>
        <dbReference type="ARBA" id="ARBA00022839"/>
    </source>
</evidence>
<dbReference type="Pfam" id="PF00929">
    <property type="entry name" value="RNase_T"/>
    <property type="match status" value="1"/>
</dbReference>
<dbReference type="InterPro" id="IPR013520">
    <property type="entry name" value="Ribonucl_H"/>
</dbReference>
<name>A0A3A9KFG0_9BACI</name>
<dbReference type="NCBIfam" id="TIGR00573">
    <property type="entry name" value="dnaq"/>
    <property type="match status" value="1"/>
</dbReference>
<gene>
    <name evidence="5" type="ORF">CR203_04545</name>
</gene>
<dbReference type="AlphaFoldDB" id="A0A3A9KFG0"/>
<dbReference type="CDD" id="cd06127">
    <property type="entry name" value="DEDDh"/>
    <property type="match status" value="1"/>
</dbReference>
<feature type="domain" description="Exonuclease" evidence="4">
    <location>
        <begin position="50"/>
        <end position="219"/>
    </location>
</feature>
<dbReference type="SUPFAM" id="SSF53098">
    <property type="entry name" value="Ribonuclease H-like"/>
    <property type="match status" value="1"/>
</dbReference>
<sequence>MNPMLQWVRQLSGKGSPSHERDPAKIAYMRRLQKDLKQNDYLRTPFEDLTMVVFDIETTGFSPKKGDRILSIGAIKIKGSTVLEEETFYSFIKHDQAPSDTITELTGITLEDLIDAPSQENVLHDFLKYIGNAPLVAHHAKHEIDFMQDLAWQLYKTSFDHRILDTSFLTALIPELRHINVLEECCSFFDIDTSNRHHALQDAKMTAELWSNCIQIVKEQGYTCLRDVYAYIARTR</sequence>
<reference evidence="5 6" key="1">
    <citation type="submission" date="2017-10" db="EMBL/GenBank/DDBJ databases">
        <title>Bacillus sp. nov., a halophilic bacterium isolated from a Keqin Lake.</title>
        <authorList>
            <person name="Wang H."/>
        </authorList>
    </citation>
    <scope>NUCLEOTIDE SEQUENCE [LARGE SCALE GENOMIC DNA]</scope>
    <source>
        <strain evidence="5 6">KCTC 13187</strain>
    </source>
</reference>
<comment type="caution">
    <text evidence="5">The sequence shown here is derived from an EMBL/GenBank/DDBJ whole genome shotgun (WGS) entry which is preliminary data.</text>
</comment>
<evidence type="ECO:0000313" key="5">
    <source>
        <dbReference type="EMBL" id="RKL69302.1"/>
    </source>
</evidence>
<dbReference type="InterPro" id="IPR012337">
    <property type="entry name" value="RNaseH-like_sf"/>
</dbReference>
<dbReference type="EMBL" id="PDOE01000001">
    <property type="protein sequence ID" value="RKL69302.1"/>
    <property type="molecule type" value="Genomic_DNA"/>
</dbReference>
<evidence type="ECO:0000256" key="2">
    <source>
        <dbReference type="ARBA" id="ARBA00022801"/>
    </source>
</evidence>
<keyword evidence="3" id="KW-0269">Exonuclease</keyword>
<proteinExistence type="predicted"/>
<dbReference type="InterPro" id="IPR006054">
    <property type="entry name" value="DnaQ"/>
</dbReference>
<dbReference type="RefSeq" id="WP_110936058.1">
    <property type="nucleotide sequence ID" value="NZ_KZ614146.1"/>
</dbReference>
<dbReference type="OrthoDB" id="9804290at2"/>
<organism evidence="5 6">
    <name type="scientific">Salipaludibacillus neizhouensis</name>
    <dbReference type="NCBI Taxonomy" id="885475"/>
    <lineage>
        <taxon>Bacteria</taxon>
        <taxon>Bacillati</taxon>
        <taxon>Bacillota</taxon>
        <taxon>Bacilli</taxon>
        <taxon>Bacillales</taxon>
        <taxon>Bacillaceae</taxon>
    </lineage>
</organism>
<keyword evidence="2" id="KW-0378">Hydrolase</keyword>
<dbReference type="GO" id="GO:0005829">
    <property type="term" value="C:cytosol"/>
    <property type="evidence" value="ECO:0007669"/>
    <property type="project" value="TreeGrafter"/>
</dbReference>